<name>A0ABU1QUL1_9BACT</name>
<evidence type="ECO:0000313" key="2">
    <source>
        <dbReference type="Proteomes" id="UP001264980"/>
    </source>
</evidence>
<evidence type="ECO:0000313" key="1">
    <source>
        <dbReference type="EMBL" id="MDR6804852.1"/>
    </source>
</evidence>
<accession>A0ABU1QUL1</accession>
<proteinExistence type="predicted"/>
<dbReference type="Proteomes" id="UP001264980">
    <property type="component" value="Unassembled WGS sequence"/>
</dbReference>
<dbReference type="EMBL" id="JAVDTI010000002">
    <property type="protein sequence ID" value="MDR6804852.1"/>
    <property type="molecule type" value="Genomic_DNA"/>
</dbReference>
<comment type="caution">
    <text evidence="1">The sequence shown here is derived from an EMBL/GenBank/DDBJ whole genome shotgun (WGS) entry which is preliminary data.</text>
</comment>
<protein>
    <submittedName>
        <fullName evidence="1">Uncharacterized protein</fullName>
    </submittedName>
</protein>
<gene>
    <name evidence="1" type="ORF">J2W84_001898</name>
</gene>
<organism evidence="1 2">
    <name type="scientific">Dyadobacter fermentans</name>
    <dbReference type="NCBI Taxonomy" id="94254"/>
    <lineage>
        <taxon>Bacteria</taxon>
        <taxon>Pseudomonadati</taxon>
        <taxon>Bacteroidota</taxon>
        <taxon>Cytophagia</taxon>
        <taxon>Cytophagales</taxon>
        <taxon>Spirosomataceae</taxon>
        <taxon>Dyadobacter</taxon>
    </lineage>
</organism>
<sequence>MKTIICSLLARMLFNQPNFDFLEYTGLDFDPAEEGHDDPVPETTAVMADE</sequence>
<reference evidence="1 2" key="1">
    <citation type="submission" date="2023-07" db="EMBL/GenBank/DDBJ databases">
        <title>Sorghum-associated microbial communities from plants grown in Nebraska, USA.</title>
        <authorList>
            <person name="Schachtman D."/>
        </authorList>
    </citation>
    <scope>NUCLEOTIDE SEQUENCE [LARGE SCALE GENOMIC DNA]</scope>
    <source>
        <strain evidence="1 2">BE57</strain>
    </source>
</reference>
<keyword evidence="2" id="KW-1185">Reference proteome</keyword>
<dbReference type="RefSeq" id="WP_309982118.1">
    <property type="nucleotide sequence ID" value="NZ_JAVDTI010000002.1"/>
</dbReference>